<dbReference type="Proteomes" id="UP000509367">
    <property type="component" value="Chromosome"/>
</dbReference>
<evidence type="ECO:0000313" key="3">
    <source>
        <dbReference type="Proteomes" id="UP000509367"/>
    </source>
</evidence>
<organism evidence="2 3">
    <name type="scientific">Oricola thermophila</name>
    <dbReference type="NCBI Taxonomy" id="2742145"/>
    <lineage>
        <taxon>Bacteria</taxon>
        <taxon>Pseudomonadati</taxon>
        <taxon>Pseudomonadota</taxon>
        <taxon>Alphaproteobacteria</taxon>
        <taxon>Hyphomicrobiales</taxon>
        <taxon>Ahrensiaceae</taxon>
        <taxon>Oricola</taxon>
    </lineage>
</organism>
<protein>
    <submittedName>
        <fullName evidence="2">Uncharacterized protein</fullName>
    </submittedName>
</protein>
<name>A0A6N1VJS8_9HYPH</name>
<proteinExistence type="predicted"/>
<evidence type="ECO:0000256" key="1">
    <source>
        <dbReference type="SAM" id="MobiDB-lite"/>
    </source>
</evidence>
<feature type="region of interest" description="Disordered" evidence="1">
    <location>
        <begin position="1"/>
        <end position="23"/>
    </location>
</feature>
<accession>A0A6N1VJS8</accession>
<dbReference type="EMBL" id="CP054836">
    <property type="protein sequence ID" value="QKV19662.1"/>
    <property type="molecule type" value="Genomic_DNA"/>
</dbReference>
<evidence type="ECO:0000313" key="2">
    <source>
        <dbReference type="EMBL" id="QKV19662.1"/>
    </source>
</evidence>
<keyword evidence="3" id="KW-1185">Reference proteome</keyword>
<gene>
    <name evidence="2" type="ORF">HTY61_14965</name>
</gene>
<sequence>MTQPSQLRDVHLPTLPAQQHTHPAKAVTNTGFANLLDPSFEAGLSDAAASVLVSRGVEPKNPAGLAFRQISAAGVRASPCPRINAFRASLNFDAFVRFRSSPRQ</sequence>
<dbReference type="AlphaFoldDB" id="A0A6N1VJS8"/>
<reference evidence="2 3" key="1">
    <citation type="submission" date="2020-06" db="EMBL/GenBank/DDBJ databases">
        <title>Oricola thermophila sp. nov. isolated from a tidal sediments.</title>
        <authorList>
            <person name="Kwon K.K."/>
            <person name="Yang S.-H."/>
            <person name="Park M.-J."/>
        </authorList>
    </citation>
    <scope>NUCLEOTIDE SEQUENCE [LARGE SCALE GENOMIC DNA]</scope>
    <source>
        <strain evidence="2 3">MEBiC13590</strain>
    </source>
</reference>
<dbReference type="KEGG" id="orm:HTY61_14965"/>